<proteinExistence type="predicted"/>
<geneLocation type="plastid" evidence="1"/>
<reference evidence="1" key="1">
    <citation type="journal article" date="2016" name="Mitochondrial DNA Part B Resour">
        <title>Organellar genome analysis of the heteromorphic red alga Mastocarpus papillatus (Phyllophoraceae, Rhodophyta).</title>
        <authorList>
            <person name="Hughey J.R."/>
            <person name="Mumford T.F."/>
            <person name="Navarrete-Fernandez T.M."/>
            <person name="Huber S.R."/>
            <person name="Freese J.M."/>
            <person name="Murray E.M.C."/>
            <person name="Sissini M.N."/>
            <person name="Gentilhomme A."/>
        </authorList>
    </citation>
    <scope>NUCLEOTIDE SEQUENCE</scope>
</reference>
<keyword evidence="1" id="KW-0934">Plastid</keyword>
<dbReference type="GO" id="GO:0016757">
    <property type="term" value="F:glycosyltransferase activity"/>
    <property type="evidence" value="ECO:0007669"/>
    <property type="project" value="UniProtKB-KW"/>
</dbReference>
<dbReference type="Gene3D" id="3.40.50.2020">
    <property type="match status" value="1"/>
</dbReference>
<keyword evidence="1" id="KW-0328">Glycosyltransferase</keyword>
<dbReference type="EMBL" id="KX525588">
    <property type="protein sequence ID" value="AOL58064.1"/>
    <property type="molecule type" value="Genomic_DNA"/>
</dbReference>
<dbReference type="GeneID" id="29072027"/>
<dbReference type="RefSeq" id="YP_009295580.1">
    <property type="nucleotide sequence ID" value="NC_031167.1"/>
</dbReference>
<name>A0A342RZB8_9FLOR</name>
<dbReference type="InterPro" id="IPR029057">
    <property type="entry name" value="PRTase-like"/>
</dbReference>
<keyword evidence="1" id="KW-0808">Transferase</keyword>
<evidence type="ECO:0000313" key="1">
    <source>
        <dbReference type="EMBL" id="AOL58064.1"/>
    </source>
</evidence>
<dbReference type="AlphaFoldDB" id="A0A342RZB8"/>
<organism evidence="1">
    <name type="scientific">Mastocarpus papillatus</name>
    <dbReference type="NCBI Taxonomy" id="31436"/>
    <lineage>
        <taxon>Eukaryota</taxon>
        <taxon>Rhodophyta</taxon>
        <taxon>Florideophyceae</taxon>
        <taxon>Rhodymeniophycidae</taxon>
        <taxon>Gigartinales</taxon>
        <taxon>Phyllophoraceae</taxon>
        <taxon>Mastocarpus</taxon>
    </lineage>
</organism>
<dbReference type="SUPFAM" id="SSF53271">
    <property type="entry name" value="PRTase-like"/>
    <property type="match status" value="1"/>
</dbReference>
<accession>A0A342RZB8</accession>
<sequence length="190" mass="22677">MNLNVYLVSHPIIKKLSNHIIYTKFTGEQIYKYNTKLLGILLIYEIIRKWIKIHNIYIKNIDLTKEISIFDSKESYLVIANLMECHEFISDINIIAPKVFLQHINFNIEIRNCYIDNDIINTIKEQKIIIIERFLNNDSIIKLLDYLLLEKNVNINQIKIMCITCTNNICEHLGNRYKSLKIYTTRIYNY</sequence>
<protein>
    <submittedName>
        <fullName evidence="1">Uracil phosphoribosyltransferase or UMP pyrophosphorylase</fullName>
    </submittedName>
</protein>
<gene>
    <name evidence="1" type="primary">upp</name>
</gene>